<gene>
    <name evidence="1" type="ORF">BpHYR1_014713</name>
</gene>
<dbReference type="Proteomes" id="UP000276133">
    <property type="component" value="Unassembled WGS sequence"/>
</dbReference>
<organism evidence="1 2">
    <name type="scientific">Brachionus plicatilis</name>
    <name type="common">Marine rotifer</name>
    <name type="synonym">Brachionus muelleri</name>
    <dbReference type="NCBI Taxonomy" id="10195"/>
    <lineage>
        <taxon>Eukaryota</taxon>
        <taxon>Metazoa</taxon>
        <taxon>Spiralia</taxon>
        <taxon>Gnathifera</taxon>
        <taxon>Rotifera</taxon>
        <taxon>Eurotatoria</taxon>
        <taxon>Monogononta</taxon>
        <taxon>Pseudotrocha</taxon>
        <taxon>Ploima</taxon>
        <taxon>Brachionidae</taxon>
        <taxon>Brachionus</taxon>
    </lineage>
</organism>
<reference evidence="1 2" key="1">
    <citation type="journal article" date="2018" name="Sci. Rep.">
        <title>Genomic signatures of local adaptation to the degree of environmental predictability in rotifers.</title>
        <authorList>
            <person name="Franch-Gras L."/>
            <person name="Hahn C."/>
            <person name="Garcia-Roger E.M."/>
            <person name="Carmona M.J."/>
            <person name="Serra M."/>
            <person name="Gomez A."/>
        </authorList>
    </citation>
    <scope>NUCLEOTIDE SEQUENCE [LARGE SCALE GENOMIC DNA]</scope>
    <source>
        <strain evidence="1">HYR1</strain>
    </source>
</reference>
<accession>A0A3M7RG96</accession>
<evidence type="ECO:0000313" key="1">
    <source>
        <dbReference type="EMBL" id="RNA22265.1"/>
    </source>
</evidence>
<dbReference type="AlphaFoldDB" id="A0A3M7RG96"/>
<protein>
    <submittedName>
        <fullName evidence="1">Uncharacterized protein</fullName>
    </submittedName>
</protein>
<evidence type="ECO:0000313" key="2">
    <source>
        <dbReference type="Proteomes" id="UP000276133"/>
    </source>
</evidence>
<comment type="caution">
    <text evidence="1">The sequence shown here is derived from an EMBL/GenBank/DDBJ whole genome shotgun (WGS) entry which is preliminary data.</text>
</comment>
<keyword evidence="2" id="KW-1185">Reference proteome</keyword>
<proteinExistence type="predicted"/>
<dbReference type="EMBL" id="REGN01003502">
    <property type="protein sequence ID" value="RNA22265.1"/>
    <property type="molecule type" value="Genomic_DNA"/>
</dbReference>
<sequence length="86" mass="9806">MEPISQLSKEENNVNNRLIIQPTSSITITRLNSKEASKKEAVQQKSIKIQTTNLLSITNVDFELNWAATITIWNGKKFITDLDFQI</sequence>
<name>A0A3M7RG96_BRAPC</name>